<evidence type="ECO:0000256" key="1">
    <source>
        <dbReference type="ARBA" id="ARBA00004123"/>
    </source>
</evidence>
<dbReference type="InterPro" id="IPR036638">
    <property type="entry name" value="HLH_DNA-bd_sf"/>
</dbReference>
<protein>
    <recommendedName>
        <fullName evidence="7">BHLH domain-containing protein</fullName>
    </recommendedName>
</protein>
<dbReference type="GO" id="GO:0046983">
    <property type="term" value="F:protein dimerization activity"/>
    <property type="evidence" value="ECO:0007669"/>
    <property type="project" value="InterPro"/>
</dbReference>
<dbReference type="STRING" id="101127.A0A1X2GKZ5"/>
<evidence type="ECO:0000256" key="3">
    <source>
        <dbReference type="ARBA" id="ARBA00023125"/>
    </source>
</evidence>
<dbReference type="GO" id="GO:0000981">
    <property type="term" value="F:DNA-binding transcription factor activity, RNA polymerase II-specific"/>
    <property type="evidence" value="ECO:0007669"/>
    <property type="project" value="TreeGrafter"/>
</dbReference>
<dbReference type="Proteomes" id="UP000242146">
    <property type="component" value="Unassembled WGS sequence"/>
</dbReference>
<accession>A0A1X2GKZ5</accession>
<feature type="region of interest" description="Disordered" evidence="6">
    <location>
        <begin position="362"/>
        <end position="405"/>
    </location>
</feature>
<gene>
    <name evidence="8" type="ORF">DM01DRAFT_1303617</name>
</gene>
<dbReference type="InterPro" id="IPR052207">
    <property type="entry name" value="Max-like/E-box_TFs"/>
</dbReference>
<dbReference type="EMBL" id="MCGT01000010">
    <property type="protein sequence ID" value="ORX56204.1"/>
    <property type="molecule type" value="Genomic_DNA"/>
</dbReference>
<feature type="region of interest" description="Disordered" evidence="6">
    <location>
        <begin position="264"/>
        <end position="321"/>
    </location>
</feature>
<dbReference type="PANTHER" id="PTHR15741">
    <property type="entry name" value="BASIC HELIX-LOOP-HELIX ZIP TRANSCRIPTION FACTOR"/>
    <property type="match status" value="1"/>
</dbReference>
<keyword evidence="9" id="KW-1185">Reference proteome</keyword>
<dbReference type="GO" id="GO:0000978">
    <property type="term" value="F:RNA polymerase II cis-regulatory region sequence-specific DNA binding"/>
    <property type="evidence" value="ECO:0007669"/>
    <property type="project" value="TreeGrafter"/>
</dbReference>
<dbReference type="Pfam" id="PF00010">
    <property type="entry name" value="HLH"/>
    <property type="match status" value="1"/>
</dbReference>
<evidence type="ECO:0000313" key="9">
    <source>
        <dbReference type="Proteomes" id="UP000242146"/>
    </source>
</evidence>
<keyword evidence="3" id="KW-0238">DNA-binding</keyword>
<sequence length="405" mass="45699">MNYSTHHSSMLSQPTWTVDDLQEPVPFEDFKFSFGLDPEFSMPLPLDDLPNQGGLFDFLSDERNHVVEPPSLLDENDQKEFSQFLDTFFMDPSLDTNDTHHDFLLGARPPLPIEDELEEKRRNSILQSLDQQKQKLHNRLNYLSVNHPAPSPLPPTSPMSTSSRKRSIGSLSPTPSGKRVRHQKELLTEDEKRANHIASEQKRRNTIRNGFKDLTEIIPTLKNINNSKSTILFKAVDFIKYLDKRNRTLKEKMRQLELRLEVQGLHAATPSRPRPRPSAKPSAMHVSHKKQTSTSHPISRSPSSAYSTSSSTSLSTASTASLPSLPTGASAALLAHKTQQQQLVQLQEQLQLHQRLLAQQHEMKERALQQQHSVTLPPIDRSSPSSTPSKQGFRALNKTEPTISA</sequence>
<dbReference type="PANTHER" id="PTHR15741:SF27">
    <property type="entry name" value="TRANSCRIPTION FACTOR AP-4"/>
    <property type="match status" value="1"/>
</dbReference>
<dbReference type="PROSITE" id="PS50888">
    <property type="entry name" value="BHLH"/>
    <property type="match status" value="1"/>
</dbReference>
<dbReference type="SMART" id="SM00353">
    <property type="entry name" value="HLH"/>
    <property type="match status" value="1"/>
</dbReference>
<evidence type="ECO:0000256" key="2">
    <source>
        <dbReference type="ARBA" id="ARBA00023015"/>
    </source>
</evidence>
<dbReference type="InterPro" id="IPR011598">
    <property type="entry name" value="bHLH_dom"/>
</dbReference>
<feature type="region of interest" description="Disordered" evidence="6">
    <location>
        <begin position="144"/>
        <end position="185"/>
    </location>
</feature>
<name>A0A1X2GKZ5_9FUNG</name>
<feature type="compositionally biased region" description="Low complexity" evidence="6">
    <location>
        <begin position="292"/>
        <end position="321"/>
    </location>
</feature>
<evidence type="ECO:0000313" key="8">
    <source>
        <dbReference type="EMBL" id="ORX56204.1"/>
    </source>
</evidence>
<evidence type="ECO:0000256" key="4">
    <source>
        <dbReference type="ARBA" id="ARBA00023163"/>
    </source>
</evidence>
<comment type="subcellular location">
    <subcellularLocation>
        <location evidence="1">Nucleus</location>
    </subcellularLocation>
</comment>
<dbReference type="SUPFAM" id="SSF47459">
    <property type="entry name" value="HLH, helix-loop-helix DNA-binding domain"/>
    <property type="match status" value="1"/>
</dbReference>
<dbReference type="Gene3D" id="4.10.280.10">
    <property type="entry name" value="Helix-loop-helix DNA-binding domain"/>
    <property type="match status" value="1"/>
</dbReference>
<feature type="domain" description="BHLH" evidence="7">
    <location>
        <begin position="191"/>
        <end position="242"/>
    </location>
</feature>
<proteinExistence type="predicted"/>
<dbReference type="GO" id="GO:0005634">
    <property type="term" value="C:nucleus"/>
    <property type="evidence" value="ECO:0007669"/>
    <property type="project" value="UniProtKB-SubCell"/>
</dbReference>
<reference evidence="8 9" key="1">
    <citation type="submission" date="2016-07" db="EMBL/GenBank/DDBJ databases">
        <title>Pervasive Adenine N6-methylation of Active Genes in Fungi.</title>
        <authorList>
            <consortium name="DOE Joint Genome Institute"/>
            <person name="Mondo S.J."/>
            <person name="Dannebaum R.O."/>
            <person name="Kuo R.C."/>
            <person name="Labutti K."/>
            <person name="Haridas S."/>
            <person name="Kuo A."/>
            <person name="Salamov A."/>
            <person name="Ahrendt S.R."/>
            <person name="Lipzen A."/>
            <person name="Sullivan W."/>
            <person name="Andreopoulos W.B."/>
            <person name="Clum A."/>
            <person name="Lindquist E."/>
            <person name="Daum C."/>
            <person name="Ramamoorthy G.K."/>
            <person name="Gryganskyi A."/>
            <person name="Culley D."/>
            <person name="Magnuson J.K."/>
            <person name="James T.Y."/>
            <person name="O'Malley M.A."/>
            <person name="Stajich J.E."/>
            <person name="Spatafora J.W."/>
            <person name="Visel A."/>
            <person name="Grigoriev I.V."/>
        </authorList>
    </citation>
    <scope>NUCLEOTIDE SEQUENCE [LARGE SCALE GENOMIC DNA]</scope>
    <source>
        <strain evidence="8 9">NRRL 3301</strain>
    </source>
</reference>
<keyword evidence="4" id="KW-0804">Transcription</keyword>
<evidence type="ECO:0000259" key="7">
    <source>
        <dbReference type="PROSITE" id="PS50888"/>
    </source>
</evidence>
<keyword evidence="5" id="KW-0539">Nucleus</keyword>
<evidence type="ECO:0000256" key="6">
    <source>
        <dbReference type="SAM" id="MobiDB-lite"/>
    </source>
</evidence>
<comment type="caution">
    <text evidence="8">The sequence shown here is derived from an EMBL/GenBank/DDBJ whole genome shotgun (WGS) entry which is preliminary data.</text>
</comment>
<organism evidence="8 9">
    <name type="scientific">Hesseltinella vesiculosa</name>
    <dbReference type="NCBI Taxonomy" id="101127"/>
    <lineage>
        <taxon>Eukaryota</taxon>
        <taxon>Fungi</taxon>
        <taxon>Fungi incertae sedis</taxon>
        <taxon>Mucoromycota</taxon>
        <taxon>Mucoromycotina</taxon>
        <taxon>Mucoromycetes</taxon>
        <taxon>Mucorales</taxon>
        <taxon>Cunninghamellaceae</taxon>
        <taxon>Hesseltinella</taxon>
    </lineage>
</organism>
<evidence type="ECO:0000256" key="5">
    <source>
        <dbReference type="ARBA" id="ARBA00023242"/>
    </source>
</evidence>
<keyword evidence="2" id="KW-0805">Transcription regulation</keyword>
<dbReference type="AlphaFoldDB" id="A0A1X2GKZ5"/>
<dbReference type="OrthoDB" id="5778525at2759"/>